<organism evidence="3 4">
    <name type="scientific">Aliarcobacter cryaerophilus</name>
    <dbReference type="NCBI Taxonomy" id="28198"/>
    <lineage>
        <taxon>Bacteria</taxon>
        <taxon>Pseudomonadati</taxon>
        <taxon>Campylobacterota</taxon>
        <taxon>Epsilonproteobacteria</taxon>
        <taxon>Campylobacterales</taxon>
        <taxon>Arcobacteraceae</taxon>
        <taxon>Aliarcobacter</taxon>
    </lineage>
</organism>
<dbReference type="SUPFAM" id="SSF51556">
    <property type="entry name" value="Metallo-dependent hydrolases"/>
    <property type="match status" value="1"/>
</dbReference>
<dbReference type="GO" id="GO:0005829">
    <property type="term" value="C:cytosol"/>
    <property type="evidence" value="ECO:0007669"/>
    <property type="project" value="TreeGrafter"/>
</dbReference>
<dbReference type="EMBL" id="LNTC01000022">
    <property type="protein sequence ID" value="OQR41899.1"/>
    <property type="molecule type" value="Genomic_DNA"/>
</dbReference>
<evidence type="ECO:0000256" key="2">
    <source>
        <dbReference type="ARBA" id="ARBA00022801"/>
    </source>
</evidence>
<keyword evidence="2 3" id="KW-0378">Hydrolase</keyword>
<dbReference type="PANTHER" id="PTHR46124:SF2">
    <property type="entry name" value="D-AMINOACYL-TRNA DEACYLASE"/>
    <property type="match status" value="1"/>
</dbReference>
<dbReference type="Pfam" id="PF01026">
    <property type="entry name" value="TatD_DNase"/>
    <property type="match status" value="1"/>
</dbReference>
<dbReference type="GO" id="GO:0016788">
    <property type="term" value="F:hydrolase activity, acting on ester bonds"/>
    <property type="evidence" value="ECO:0007669"/>
    <property type="project" value="InterPro"/>
</dbReference>
<reference evidence="3 4" key="1">
    <citation type="submission" date="2017-04" db="EMBL/GenBank/DDBJ databases">
        <title>Accumulation and expression of multiple antibiotic resistance genes in Arcobacter cryaerophilus that thrives in sewage.</title>
        <authorList>
            <person name="Millar J.A."/>
            <person name="Raghavan R."/>
        </authorList>
    </citation>
    <scope>NUCLEOTIDE SEQUENCE [LARGE SCALE GENOMIC DNA]</scope>
    <source>
        <strain evidence="3 4">AZT-1</strain>
    </source>
</reference>
<dbReference type="PROSITE" id="PS01137">
    <property type="entry name" value="TATD_1"/>
    <property type="match status" value="1"/>
</dbReference>
<comment type="similarity">
    <text evidence="1">Belongs to the metallo-dependent hydrolases superfamily. TatD-type hydrolase family.</text>
</comment>
<evidence type="ECO:0000313" key="4">
    <source>
        <dbReference type="Proteomes" id="UP000192599"/>
    </source>
</evidence>
<gene>
    <name evidence="3" type="ORF">AS859_02965</name>
</gene>
<name>A0A1V9VDC1_9BACT</name>
<dbReference type="AlphaFoldDB" id="A0A1V9VDC1"/>
<feature type="non-terminal residue" evidence="3">
    <location>
        <position position="79"/>
    </location>
</feature>
<protein>
    <submittedName>
        <fullName evidence="3">Hydrolase TatD</fullName>
    </submittedName>
</protein>
<dbReference type="InterPro" id="IPR018228">
    <property type="entry name" value="DNase_TatD-rel_CS"/>
</dbReference>
<dbReference type="PANTHER" id="PTHR46124">
    <property type="entry name" value="D-AMINOACYL-TRNA DEACYLASE"/>
    <property type="match status" value="1"/>
</dbReference>
<dbReference type="InterPro" id="IPR032466">
    <property type="entry name" value="Metal_Hydrolase"/>
</dbReference>
<evidence type="ECO:0000256" key="1">
    <source>
        <dbReference type="ARBA" id="ARBA00009275"/>
    </source>
</evidence>
<accession>A0A1V9VDC1</accession>
<sequence>MIIDTHCHLDNEAYLSDIDGVITNAKESGVNAFLIPGASFETLKRAIDLSEKYDEVFFAVGIHPYDIDEYDEAVIEKYV</sequence>
<evidence type="ECO:0000313" key="3">
    <source>
        <dbReference type="EMBL" id="OQR41899.1"/>
    </source>
</evidence>
<dbReference type="Gene3D" id="3.20.20.140">
    <property type="entry name" value="Metal-dependent hydrolases"/>
    <property type="match status" value="1"/>
</dbReference>
<comment type="caution">
    <text evidence="3">The sequence shown here is derived from an EMBL/GenBank/DDBJ whole genome shotgun (WGS) entry which is preliminary data.</text>
</comment>
<dbReference type="InterPro" id="IPR001130">
    <property type="entry name" value="TatD-like"/>
</dbReference>
<dbReference type="Proteomes" id="UP000192599">
    <property type="component" value="Unassembled WGS sequence"/>
</dbReference>
<proteinExistence type="inferred from homology"/>